<sequence length="113" mass="13073">MASDWAAKLATPSPEKKPKKRSETPPSEFNSQEVLEYMSSSYSSYITKAKDDKEGEKYKIYRSLESPNQWTSKSSSHKHTPKEVIRNRSGNNGTLDLLFEINRSVYQQRERPK</sequence>
<protein>
    <submittedName>
        <fullName evidence="2">Uncharacterized protein</fullName>
    </submittedName>
</protein>
<accession>M3IRC5</accession>
<evidence type="ECO:0000313" key="3">
    <source>
        <dbReference type="Proteomes" id="UP000011777"/>
    </source>
</evidence>
<name>M3IRC5_CANMX</name>
<reference evidence="2 3" key="1">
    <citation type="submission" date="2013-02" db="EMBL/GenBank/DDBJ databases">
        <title>Genome sequence of Candida maltosa Xu316, a potential industrial strain for xylitol and ethanol production.</title>
        <authorList>
            <person name="Yu J."/>
            <person name="Wang Q."/>
            <person name="Geng X."/>
            <person name="Bao W."/>
            <person name="He P."/>
            <person name="Cai J."/>
        </authorList>
    </citation>
    <scope>NUCLEOTIDE SEQUENCE [LARGE SCALE GENOMIC DNA]</scope>
    <source>
        <strain evidence="3">Xu316</strain>
    </source>
</reference>
<dbReference type="OMA" id="THAREDK"/>
<dbReference type="OrthoDB" id="4022097at2759"/>
<keyword evidence="3" id="KW-1185">Reference proteome</keyword>
<dbReference type="Proteomes" id="UP000011777">
    <property type="component" value="Unassembled WGS sequence"/>
</dbReference>
<organism evidence="2 3">
    <name type="scientific">Candida maltosa (strain Xu316)</name>
    <name type="common">Yeast</name>
    <dbReference type="NCBI Taxonomy" id="1245528"/>
    <lineage>
        <taxon>Eukaryota</taxon>
        <taxon>Fungi</taxon>
        <taxon>Dikarya</taxon>
        <taxon>Ascomycota</taxon>
        <taxon>Saccharomycotina</taxon>
        <taxon>Pichiomycetes</taxon>
        <taxon>Debaryomycetaceae</taxon>
        <taxon>Candida/Lodderomyces clade</taxon>
        <taxon>Candida</taxon>
    </lineage>
</organism>
<dbReference type="EMBL" id="AOGT01000831">
    <property type="protein sequence ID" value="EMG49071.1"/>
    <property type="molecule type" value="Genomic_DNA"/>
</dbReference>
<dbReference type="eggNOG" id="ENOG502RWVU">
    <property type="taxonomic scope" value="Eukaryota"/>
</dbReference>
<evidence type="ECO:0000256" key="1">
    <source>
        <dbReference type="SAM" id="MobiDB-lite"/>
    </source>
</evidence>
<dbReference type="HOGENOM" id="CLU_151453_0_0_1"/>
<dbReference type="AlphaFoldDB" id="M3IRC5"/>
<feature type="region of interest" description="Disordered" evidence="1">
    <location>
        <begin position="66"/>
        <end position="93"/>
    </location>
</feature>
<evidence type="ECO:0000313" key="2">
    <source>
        <dbReference type="EMBL" id="EMG49071.1"/>
    </source>
</evidence>
<feature type="region of interest" description="Disordered" evidence="1">
    <location>
        <begin position="1"/>
        <end position="32"/>
    </location>
</feature>
<comment type="caution">
    <text evidence="2">The sequence shown here is derived from an EMBL/GenBank/DDBJ whole genome shotgun (WGS) entry which is preliminary data.</text>
</comment>
<proteinExistence type="predicted"/>
<gene>
    <name evidence="2" type="ORF">G210_0250</name>
</gene>